<gene>
    <name evidence="1" type="ORF">FGRAMPH1_01T16521</name>
</gene>
<dbReference type="VEuPathDB" id="FungiDB:FGRAMPH1_01G16521"/>
<dbReference type="AlphaFoldDB" id="A0A098E324"/>
<name>A0A098E324_GIBZE</name>
<evidence type="ECO:0000313" key="3">
    <source>
        <dbReference type="Proteomes" id="UP000070720"/>
    </source>
</evidence>
<protein>
    <submittedName>
        <fullName evidence="1">Chromosome 3, complete genome</fullName>
    </submittedName>
</protein>
<reference evidence="2 3" key="2">
    <citation type="journal article" date="2010" name="Nature">
        <title>Comparative genomics reveals mobile pathogenicity chromosomes in Fusarium.</title>
        <authorList>
            <person name="Ma L.J."/>
            <person name="van der Does H.C."/>
            <person name="Borkovich K.A."/>
            <person name="Coleman J.J."/>
            <person name="Daboussi M.J."/>
            <person name="Di Pietro A."/>
            <person name="Dufresne M."/>
            <person name="Freitag M."/>
            <person name="Grabherr M."/>
            <person name="Henrissat B."/>
            <person name="Houterman P.M."/>
            <person name="Kang S."/>
            <person name="Shim W.B."/>
            <person name="Woloshuk C."/>
            <person name="Xie X."/>
            <person name="Xu J.R."/>
            <person name="Antoniw J."/>
            <person name="Baker S.E."/>
            <person name="Bluhm B.H."/>
            <person name="Breakspear A."/>
            <person name="Brown D.W."/>
            <person name="Butchko R.A."/>
            <person name="Chapman S."/>
            <person name="Coulson R."/>
            <person name="Coutinho P.M."/>
            <person name="Danchin E.G."/>
            <person name="Diener A."/>
            <person name="Gale L.R."/>
            <person name="Gardiner D.M."/>
            <person name="Goff S."/>
            <person name="Hammond-Kosack K.E."/>
            <person name="Hilburn K."/>
            <person name="Hua-Van A."/>
            <person name="Jonkers W."/>
            <person name="Kazan K."/>
            <person name="Kodira C.D."/>
            <person name="Koehrsen M."/>
            <person name="Kumar L."/>
            <person name="Lee Y.H."/>
            <person name="Li L."/>
            <person name="Manners J.M."/>
            <person name="Miranda-Saavedra D."/>
            <person name="Mukherjee M."/>
            <person name="Park G."/>
            <person name="Park J."/>
            <person name="Park S.Y."/>
            <person name="Proctor R.H."/>
            <person name="Regev A."/>
            <person name="Ruiz-Roldan M.C."/>
            <person name="Sain D."/>
            <person name="Sakthikumar S."/>
            <person name="Sykes S."/>
            <person name="Schwartz D.C."/>
            <person name="Turgeon B.G."/>
            <person name="Wapinski I."/>
            <person name="Yoder O."/>
            <person name="Young S."/>
            <person name="Zeng Q."/>
            <person name="Zhou S."/>
            <person name="Galagan J."/>
            <person name="Cuomo C.A."/>
            <person name="Kistler H.C."/>
            <person name="Rep M."/>
        </authorList>
    </citation>
    <scope>GENOME REANNOTATION</scope>
    <source>
        <strain evidence="3">ATCC MYA-4620 / CBS 123657 / FGSC 9075 / NRRL 31084 / PH-1</strain>
        <strain evidence="2">PH-1 / ATCC MYA-4620 / FGSC 9075 / NRRL 31084</strain>
    </source>
</reference>
<reference evidence="1 3" key="3">
    <citation type="journal article" date="2015" name="BMC Genomics">
        <title>The completed genome sequence of the pathogenic ascomycete fungus Fusarium graminearum.</title>
        <authorList>
            <person name="King R."/>
            <person name="Urban M."/>
            <person name="Hammond-Kosack M.C."/>
            <person name="Hassani-Pak K."/>
            <person name="Hammond-Kosack K.E."/>
        </authorList>
    </citation>
    <scope>NUCLEOTIDE SEQUENCE [LARGE SCALE GENOMIC DNA]</scope>
    <source>
        <strain evidence="3">ATCC MYA-4620 / CBS 123657 / FGSC 9075 / NRRL 31084 / PH-1</strain>
        <strain evidence="1">PH-1</strain>
    </source>
</reference>
<dbReference type="EnsemblFungi" id="CEF88511">
    <property type="protein sequence ID" value="CEF88511"/>
    <property type="gene ID" value="FGRRES_15261"/>
</dbReference>
<dbReference type="EMBL" id="HG970334">
    <property type="protein sequence ID" value="CEF88511.1"/>
    <property type="molecule type" value="Genomic_DNA"/>
</dbReference>
<evidence type="ECO:0000313" key="2">
    <source>
        <dbReference type="EnsemblFungi" id="CEF88511"/>
    </source>
</evidence>
<accession>A0A0E0SPZ8</accession>
<sequence>MNSSKPQKIMADSAATFYINAYINLSVEMSAALVVSLLSHARKPHGANSAYHDILFHRSLVVLDVEE</sequence>
<reference evidence="2 3" key="1">
    <citation type="journal article" date="2007" name="Science">
        <title>The Fusarium graminearum genome reveals a link between localized polymorphism and pathogen specialization.</title>
        <authorList>
            <person name="Cuomo C.A."/>
            <person name="Gueldener U."/>
            <person name="Xu J.-R."/>
            <person name="Trail F."/>
            <person name="Turgeon B.G."/>
            <person name="Di Pietro A."/>
            <person name="Walton J.D."/>
            <person name="Ma L.-J."/>
            <person name="Baker S.E."/>
            <person name="Rep M."/>
            <person name="Adam G."/>
            <person name="Antoniw J."/>
            <person name="Baldwin T."/>
            <person name="Calvo S.E."/>
            <person name="Chang Y.-L."/>
            <person name="DeCaprio D."/>
            <person name="Gale L.R."/>
            <person name="Gnerre S."/>
            <person name="Goswami R.S."/>
            <person name="Hammond-Kosack K."/>
            <person name="Harris L.J."/>
            <person name="Hilburn K."/>
            <person name="Kennell J.C."/>
            <person name="Kroken S."/>
            <person name="Magnuson J.K."/>
            <person name="Mannhaupt G."/>
            <person name="Mauceli E.W."/>
            <person name="Mewes H.-W."/>
            <person name="Mitterbauer R."/>
            <person name="Muehlbauer G."/>
            <person name="Muensterkoetter M."/>
            <person name="Nelson D."/>
            <person name="O'Donnell K."/>
            <person name="Ouellet T."/>
            <person name="Qi W."/>
            <person name="Quesneville H."/>
            <person name="Roncero M.I.G."/>
            <person name="Seong K.-Y."/>
            <person name="Tetko I.V."/>
            <person name="Urban M."/>
            <person name="Waalwijk C."/>
            <person name="Ward T.J."/>
            <person name="Yao J."/>
            <person name="Birren B.W."/>
            <person name="Kistler H.C."/>
        </authorList>
    </citation>
    <scope>NUCLEOTIDE SEQUENCE [LARGE SCALE GENOMIC DNA]</scope>
    <source>
        <strain evidence="3">ATCC MYA-4620 / CBS 123657 / FGSC 9075 / NRRL 31084 / PH-1</strain>
        <strain evidence="2">PH-1 / ATCC MYA-4620 / FGSC 9075 / NRRL 31084</strain>
    </source>
</reference>
<dbReference type="Proteomes" id="UP000070720">
    <property type="component" value="Chromosome 3"/>
</dbReference>
<accession>A0A098E324</accession>
<evidence type="ECO:0000313" key="1">
    <source>
        <dbReference type="EMBL" id="CEF88511.1"/>
    </source>
</evidence>
<dbReference type="InParanoid" id="A0A098E324"/>
<proteinExistence type="predicted"/>
<organism evidence="1 3">
    <name type="scientific">Gibberella zeae (strain ATCC MYA-4620 / CBS 123657 / FGSC 9075 / NRRL 31084 / PH-1)</name>
    <name type="common">Wheat head blight fungus</name>
    <name type="synonym">Fusarium graminearum</name>
    <dbReference type="NCBI Taxonomy" id="229533"/>
    <lineage>
        <taxon>Eukaryota</taxon>
        <taxon>Fungi</taxon>
        <taxon>Dikarya</taxon>
        <taxon>Ascomycota</taxon>
        <taxon>Pezizomycotina</taxon>
        <taxon>Sordariomycetes</taxon>
        <taxon>Hypocreomycetidae</taxon>
        <taxon>Hypocreales</taxon>
        <taxon>Nectriaceae</taxon>
        <taxon>Fusarium</taxon>
    </lineage>
</organism>
<reference evidence="2" key="4">
    <citation type="submission" date="2017-01" db="UniProtKB">
        <authorList>
            <consortium name="EnsemblFungi"/>
        </authorList>
    </citation>
    <scope>IDENTIFICATION</scope>
    <source>
        <strain evidence="2">PH-1 / ATCC MYA-4620 / FGSC 9075 / NRRL 31084</strain>
    </source>
</reference>
<keyword evidence="3" id="KW-1185">Reference proteome</keyword>